<keyword evidence="6" id="KW-1185">Reference proteome</keyword>
<evidence type="ECO:0000313" key="3">
    <source>
        <dbReference type="EMBL" id="KIU23640.1"/>
    </source>
</evidence>
<reference evidence="6 7" key="1">
    <citation type="journal article" date="2015" name="Microbiology (Mosc.)">
        <title>Genomics of the Weissella cibaria species with an examination of its metabolic traits.</title>
        <authorList>
            <person name="Lynch K.M."/>
            <person name="Lucid A."/>
            <person name="Arendt E.K."/>
            <person name="Sleator R.D."/>
            <person name="Lucey B."/>
            <person name="Coffey A."/>
        </authorList>
    </citation>
    <scope>NUCLEOTIDE SEQUENCE [LARGE SCALE GENOMIC DNA]</scope>
    <source>
        <strain evidence="3 7">AB3b</strain>
        <strain evidence="2 6">MG1</strain>
    </source>
</reference>
<dbReference type="Proteomes" id="UP000032289">
    <property type="component" value="Unassembled WGS sequence"/>
</dbReference>
<evidence type="ECO:0000313" key="8">
    <source>
        <dbReference type="Proteomes" id="UP000193588"/>
    </source>
</evidence>
<dbReference type="EMBL" id="CP020928">
    <property type="protein sequence ID" value="AWF94866.1"/>
    <property type="molecule type" value="Genomic_DNA"/>
</dbReference>
<dbReference type="GeneID" id="66963013"/>
<reference evidence="4 8" key="2">
    <citation type="submission" date="2017-04" db="EMBL/GenBank/DDBJ databases">
        <title>The genome sequence of Weissella cibaria isolated from wild Drosophila.</title>
        <authorList>
            <person name="Ricks N.J."/>
            <person name="Carroll C."/>
            <person name="Walters A."/>
            <person name="Newell P.D."/>
            <person name="Chaston J.M."/>
        </authorList>
    </citation>
    <scope>NUCLEOTIDE SEQUENCE [LARGE SCALE GENOMIC DNA]</scope>
    <source>
        <strain evidence="4 8">DmW_103</strain>
    </source>
</reference>
<dbReference type="EMBL" id="JWHT01000033">
    <property type="protein sequence ID" value="KIU23640.1"/>
    <property type="molecule type" value="Genomic_DNA"/>
</dbReference>
<dbReference type="STRING" id="137591.AO080_11470"/>
<dbReference type="Proteomes" id="UP000320012">
    <property type="component" value="Unassembled WGS sequence"/>
</dbReference>
<accession>A0A0D1LZW6</accession>
<evidence type="ECO:0000313" key="4">
    <source>
        <dbReference type="EMBL" id="OSP87326.1"/>
    </source>
</evidence>
<proteinExistence type="predicted"/>
<organism evidence="3 7">
    <name type="scientific">Weissella cibaria</name>
    <dbReference type="NCBI Taxonomy" id="137591"/>
    <lineage>
        <taxon>Bacteria</taxon>
        <taxon>Bacillati</taxon>
        <taxon>Bacillota</taxon>
        <taxon>Bacilli</taxon>
        <taxon>Lactobacillales</taxon>
        <taxon>Lactobacillaceae</taxon>
        <taxon>Weissella</taxon>
    </lineage>
</organism>
<protein>
    <submittedName>
        <fullName evidence="3">Uncharacterized protein</fullName>
    </submittedName>
</protein>
<dbReference type="EMBL" id="NDXJ01000028">
    <property type="protein sequence ID" value="OSP87326.1"/>
    <property type="molecule type" value="Genomic_DNA"/>
</dbReference>
<gene>
    <name evidence="3" type="ORF">ab3b_01374</name>
    <name evidence="1" type="ORF">B6254_0442</name>
    <name evidence="4" type="ORF">B9D04_11665</name>
    <name evidence="5" type="ORF">FO435_02415</name>
    <name evidence="2" type="ORF">QX99_01008</name>
</gene>
<dbReference type="EMBL" id="VNHC01000002">
    <property type="protein sequence ID" value="TVV26825.1"/>
    <property type="molecule type" value="Genomic_DNA"/>
</dbReference>
<dbReference type="Proteomes" id="UP000032287">
    <property type="component" value="Unassembled WGS sequence"/>
</dbReference>
<reference evidence="5 10" key="4">
    <citation type="submission" date="2019-07" db="EMBL/GenBank/DDBJ databases">
        <title>Genome sequence of Weissella cibaria GK1.</title>
        <authorList>
            <person name="Choi H.-J."/>
        </authorList>
    </citation>
    <scope>NUCLEOTIDE SEQUENCE [LARGE SCALE GENOMIC DNA]</scope>
    <source>
        <strain evidence="5 10">GK1</strain>
    </source>
</reference>
<evidence type="ECO:0000313" key="10">
    <source>
        <dbReference type="Proteomes" id="UP000320012"/>
    </source>
</evidence>
<dbReference type="OrthoDB" id="2146813at2"/>
<dbReference type="KEGG" id="wcb:AO080_11470"/>
<evidence type="ECO:0000313" key="2">
    <source>
        <dbReference type="EMBL" id="KIU20853.1"/>
    </source>
</evidence>
<evidence type="ECO:0000313" key="9">
    <source>
        <dbReference type="Proteomes" id="UP000244870"/>
    </source>
</evidence>
<dbReference type="Proteomes" id="UP000244870">
    <property type="component" value="Chromosome"/>
</dbReference>
<name>A0A0D1LZW6_9LACO</name>
<dbReference type="RefSeq" id="WP_010375415.1">
    <property type="nucleotide sequence ID" value="NZ_BJEF01000007.1"/>
</dbReference>
<evidence type="ECO:0000313" key="5">
    <source>
        <dbReference type="EMBL" id="TVV26825.1"/>
    </source>
</evidence>
<sequence length="173" mass="19320">MDAMEKAQRIENWLQQNGSVQVMVAEFMAKNPPVTVQEFLATNDCSNKPETGLEGILTQEGLWYDLRGSHSMMLNALAARDLNTTIEDYIKSVPKVCYTAMTAYAMKITGAMSVHNGVQQYANDMTPAQRKALDEFATAGLITVKPEPVRIPPRMKVQFVKLVQRQRQVLAAN</sequence>
<dbReference type="AlphaFoldDB" id="A0A0D1LZW6"/>
<evidence type="ECO:0000313" key="7">
    <source>
        <dbReference type="Proteomes" id="UP000032289"/>
    </source>
</evidence>
<reference evidence="1 9" key="3">
    <citation type="submission" date="2017-04" db="EMBL/GenBank/DDBJ databases">
        <title>Weissella cibaria strain m2 complete genome.</title>
        <authorList>
            <person name="Pan Q."/>
            <person name="Tan M."/>
            <person name="Yao F."/>
            <person name="Su S."/>
        </authorList>
    </citation>
    <scope>NUCLEOTIDE SEQUENCE [LARGE SCALE GENOMIC DNA]</scope>
    <source>
        <strain evidence="1 9">M2</strain>
    </source>
</reference>
<dbReference type="EMBL" id="JWHU01000015">
    <property type="protein sequence ID" value="KIU20853.1"/>
    <property type="molecule type" value="Genomic_DNA"/>
</dbReference>
<dbReference type="Proteomes" id="UP000193588">
    <property type="component" value="Unassembled WGS sequence"/>
</dbReference>
<evidence type="ECO:0000313" key="6">
    <source>
        <dbReference type="Proteomes" id="UP000032287"/>
    </source>
</evidence>
<dbReference type="PATRIC" id="fig|137591.24.peg.1346"/>
<evidence type="ECO:0000313" key="1">
    <source>
        <dbReference type="EMBL" id="AWF94866.1"/>
    </source>
</evidence>